<dbReference type="Gene3D" id="3.90.700.10">
    <property type="entry name" value="Succinate dehydrogenase/fumarate reductase flavoprotein, catalytic domain"/>
    <property type="match status" value="1"/>
</dbReference>
<dbReference type="Gene3D" id="3.50.50.60">
    <property type="entry name" value="FAD/NAD(P)-binding domain"/>
    <property type="match status" value="2"/>
</dbReference>
<dbReference type="Pfam" id="PF00890">
    <property type="entry name" value="FAD_binding_2"/>
    <property type="match status" value="1"/>
</dbReference>
<dbReference type="PROSITE" id="PS51318">
    <property type="entry name" value="TAT"/>
    <property type="match status" value="1"/>
</dbReference>
<dbReference type="InterPro" id="IPR036188">
    <property type="entry name" value="FAD/NAD-bd_sf"/>
</dbReference>
<reference evidence="6" key="1">
    <citation type="journal article" date="2016" name="Appl. Environ. Microbiol.">
        <title>Functional Metagenomics of a Biostimulated Petroleum-Contaminated Soil Reveals an Extraordinary Diversity of Extradiol Dioxygenases.</title>
        <authorList>
            <person name="Terron-Gonzalez L."/>
            <person name="Martin-Cabello G."/>
            <person name="Ferrer M."/>
            <person name="Santero E."/>
        </authorList>
    </citation>
    <scope>NUCLEOTIDE SEQUENCE</scope>
</reference>
<proteinExistence type="predicted"/>
<keyword evidence="2" id="KW-0285">Flavoprotein</keyword>
<evidence type="ECO:0000259" key="5">
    <source>
        <dbReference type="Pfam" id="PF00890"/>
    </source>
</evidence>
<dbReference type="EMBL" id="KU144975">
    <property type="protein sequence ID" value="AMK59266.1"/>
    <property type="molecule type" value="Genomic_DNA"/>
</dbReference>
<dbReference type="GO" id="GO:0016491">
    <property type="term" value="F:oxidoreductase activity"/>
    <property type="evidence" value="ECO:0007669"/>
    <property type="project" value="UniProtKB-KW"/>
</dbReference>
<dbReference type="SUPFAM" id="SSF51905">
    <property type="entry name" value="FAD/NAD(P)-binding domain"/>
    <property type="match status" value="1"/>
</dbReference>
<evidence type="ECO:0000256" key="4">
    <source>
        <dbReference type="ARBA" id="ARBA00023002"/>
    </source>
</evidence>
<dbReference type="InterPro" id="IPR003953">
    <property type="entry name" value="FAD-dep_OxRdtase_2_FAD-bd"/>
</dbReference>
<protein>
    <submittedName>
        <fullName evidence="6">Putative flavoprotein</fullName>
    </submittedName>
</protein>
<evidence type="ECO:0000256" key="2">
    <source>
        <dbReference type="ARBA" id="ARBA00022630"/>
    </source>
</evidence>
<dbReference type="PANTHER" id="PTHR43400:SF10">
    <property type="entry name" value="3-OXOSTEROID 1-DEHYDROGENASE"/>
    <property type="match status" value="1"/>
</dbReference>
<dbReference type="SUPFAM" id="SSF56425">
    <property type="entry name" value="Succinate dehydrogenase/fumarate reductase flavoprotein, catalytic domain"/>
    <property type="match status" value="1"/>
</dbReference>
<dbReference type="InterPro" id="IPR027477">
    <property type="entry name" value="Succ_DH/fumarate_Rdtase_cat_sf"/>
</dbReference>
<dbReference type="AlphaFoldDB" id="A0A126SY85"/>
<evidence type="ECO:0000256" key="3">
    <source>
        <dbReference type="ARBA" id="ARBA00022827"/>
    </source>
</evidence>
<feature type="domain" description="FAD-dependent oxidoreductase 2 FAD-binding" evidence="5">
    <location>
        <begin position="49"/>
        <end position="569"/>
    </location>
</feature>
<keyword evidence="3" id="KW-0274">FAD</keyword>
<keyword evidence="4" id="KW-0560">Oxidoreductase</keyword>
<dbReference type="PANTHER" id="PTHR43400">
    <property type="entry name" value="FUMARATE REDUCTASE"/>
    <property type="match status" value="1"/>
</dbReference>
<dbReference type="InterPro" id="IPR006311">
    <property type="entry name" value="TAT_signal"/>
</dbReference>
<dbReference type="GO" id="GO:0008202">
    <property type="term" value="P:steroid metabolic process"/>
    <property type="evidence" value="ECO:0007669"/>
    <property type="project" value="UniProtKB-ARBA"/>
</dbReference>
<organism evidence="6">
    <name type="scientific">uncultured bacterium UPO47</name>
    <dbReference type="NCBI Taxonomy" id="1776972"/>
    <lineage>
        <taxon>Bacteria</taxon>
        <taxon>environmental samples</taxon>
    </lineage>
</organism>
<name>A0A126SY85_9BACT</name>
<evidence type="ECO:0000313" key="6">
    <source>
        <dbReference type="EMBL" id="AMK59266.1"/>
    </source>
</evidence>
<accession>A0A126SY85</accession>
<sequence>MANDPRHPVDAGRRGFILTAGGGLLAAGALAGLPSNTLATGGDWDRVTDVLVVGSGAAGFSAALFAREAGAQVLLLEKGPVPGGTTLRSGGVHYIPNNRFLRAAGVADPREDFLRLAVRMSYPDRYRPEVERFGAGAAEYALLEAFYDQAAPTVDRLTELGIVDYLPFIDYDARPFPDNYAELPENRAPRGRGMVCKPGARREGRFYYKNGGGVGVDLIELLQAAAQARDIAILTRHAVGELVRDAAGDVLGVVAEHRGQRLRVGARRGVVFASGGYIHDADLRVRHLLGPVYGGCGAPTNRGDFLRLAAGAGAALGNLQHGWWMELLLEEALASSDAPTGVWVVPGDSSLAVNLAGERYANEKNHPGSRPRAHFVWDPVRGDYPQRVTLMIWDGRTVQHRGGVMGVQKPGAPLPGHVIAGEDWPALARAIAARLEKLRPKIGDVSLAPDFVKRLEATVARYDDFARRGVDEDFGRGAAAADVAWNYFGNLPVIPSDYPNPTMHPLAPQGPYFAAFLVAGAIDSKGGPQIDANARVLSAGGAPVGGLYGAGNCIASPTGGAYWGGGSTIGPAVVFGQIAGNAAARAPLRSL</sequence>
<comment type="cofactor">
    <cofactor evidence="1">
        <name>FAD</name>
        <dbReference type="ChEBI" id="CHEBI:57692"/>
    </cofactor>
</comment>
<dbReference type="InterPro" id="IPR050315">
    <property type="entry name" value="FAD-oxidoreductase_2"/>
</dbReference>
<evidence type="ECO:0000256" key="1">
    <source>
        <dbReference type="ARBA" id="ARBA00001974"/>
    </source>
</evidence>